<keyword evidence="4 12" id="KW-0548">Nucleotidyltransferase</keyword>
<dbReference type="Pfam" id="PF08996">
    <property type="entry name" value="zf-DNA_Pol"/>
    <property type="match status" value="1"/>
</dbReference>
<evidence type="ECO:0000313" key="16">
    <source>
        <dbReference type="EMBL" id="KAG9972761.1"/>
    </source>
</evidence>
<dbReference type="Gene3D" id="3.30.420.10">
    <property type="entry name" value="Ribonuclease H-like superfamily/Ribonuclease H"/>
    <property type="match status" value="1"/>
</dbReference>
<dbReference type="InterPro" id="IPR012337">
    <property type="entry name" value="RNaseH-like_sf"/>
</dbReference>
<dbReference type="PANTHER" id="PTHR45861">
    <property type="entry name" value="DNA POLYMERASE ALPHA CATALYTIC SUBUNIT"/>
    <property type="match status" value="1"/>
</dbReference>
<reference evidence="16" key="1">
    <citation type="journal article" date="2021" name="J Fungi (Basel)">
        <title>Virulence traits and population genomics of the black yeast Aureobasidium melanogenum.</title>
        <authorList>
            <person name="Cernosa A."/>
            <person name="Sun X."/>
            <person name="Gostincar C."/>
            <person name="Fang C."/>
            <person name="Gunde-Cimerman N."/>
            <person name="Song Z."/>
        </authorList>
    </citation>
    <scope>NUCLEOTIDE SEQUENCE</scope>
    <source>
        <strain evidence="16">EXF-9298</strain>
    </source>
</reference>
<dbReference type="GO" id="GO:0008270">
    <property type="term" value="F:zinc ion binding"/>
    <property type="evidence" value="ECO:0007669"/>
    <property type="project" value="UniProtKB-KW"/>
</dbReference>
<keyword evidence="3 12" id="KW-0808">Transferase</keyword>
<dbReference type="GO" id="GO:0000166">
    <property type="term" value="F:nucleotide binding"/>
    <property type="evidence" value="ECO:0007669"/>
    <property type="project" value="InterPro"/>
</dbReference>
<dbReference type="SUPFAM" id="SSF53098">
    <property type="entry name" value="Ribonuclease H-like"/>
    <property type="match status" value="1"/>
</dbReference>
<dbReference type="SUPFAM" id="SSF56672">
    <property type="entry name" value="DNA/RNA polymerases"/>
    <property type="match status" value="1"/>
</dbReference>
<dbReference type="Proteomes" id="UP000729357">
    <property type="component" value="Unassembled WGS sequence"/>
</dbReference>
<dbReference type="GO" id="GO:1902975">
    <property type="term" value="P:mitotic DNA replication initiation"/>
    <property type="evidence" value="ECO:0007669"/>
    <property type="project" value="InterPro"/>
</dbReference>
<keyword evidence="7" id="KW-0863">Zinc-finger</keyword>
<dbReference type="PRINTS" id="PR00106">
    <property type="entry name" value="DNAPOLB"/>
</dbReference>
<dbReference type="Gene3D" id="3.90.1600.10">
    <property type="entry name" value="Palm domain of DNA polymerase"/>
    <property type="match status" value="1"/>
</dbReference>
<organism evidence="16 17">
    <name type="scientific">Aureobasidium melanogenum</name>
    <name type="common">Aureobasidium pullulans var. melanogenum</name>
    <dbReference type="NCBI Taxonomy" id="46634"/>
    <lineage>
        <taxon>Eukaryota</taxon>
        <taxon>Fungi</taxon>
        <taxon>Dikarya</taxon>
        <taxon>Ascomycota</taxon>
        <taxon>Pezizomycotina</taxon>
        <taxon>Dothideomycetes</taxon>
        <taxon>Dothideomycetidae</taxon>
        <taxon>Dothideales</taxon>
        <taxon>Saccotheciaceae</taxon>
        <taxon>Aureobasidium</taxon>
    </lineage>
</organism>
<dbReference type="GO" id="GO:0006273">
    <property type="term" value="P:lagging strand elongation"/>
    <property type="evidence" value="ECO:0007669"/>
    <property type="project" value="TreeGrafter"/>
</dbReference>
<dbReference type="FunFam" id="1.10.132.60:FF:000004">
    <property type="entry name" value="DNA polymerase"/>
    <property type="match status" value="1"/>
</dbReference>
<dbReference type="PROSITE" id="PS00116">
    <property type="entry name" value="DNA_POLYMERASE_B"/>
    <property type="match status" value="1"/>
</dbReference>
<dbReference type="InterPro" id="IPR036397">
    <property type="entry name" value="RNaseH_sf"/>
</dbReference>
<reference evidence="16" key="2">
    <citation type="submission" date="2021-08" db="EMBL/GenBank/DDBJ databases">
        <authorList>
            <person name="Gostincar C."/>
            <person name="Sun X."/>
            <person name="Song Z."/>
            <person name="Gunde-Cimerman N."/>
        </authorList>
    </citation>
    <scope>NUCLEOTIDE SEQUENCE</scope>
    <source>
        <strain evidence="16">EXF-9298</strain>
    </source>
</reference>
<dbReference type="Gene3D" id="1.10.3200.20">
    <property type="entry name" value="DNA Polymerase alpha, zinc finger"/>
    <property type="match status" value="1"/>
</dbReference>
<evidence type="ECO:0000256" key="6">
    <source>
        <dbReference type="ARBA" id="ARBA00022723"/>
    </source>
</evidence>
<dbReference type="InterPro" id="IPR017964">
    <property type="entry name" value="DNA-dir_DNA_pol_B_CS"/>
</dbReference>
<dbReference type="AlphaFoldDB" id="A0A9P8FG36"/>
<name>A0A9P8FG36_AURME</name>
<evidence type="ECO:0000256" key="1">
    <source>
        <dbReference type="ARBA" id="ARBA00004123"/>
    </source>
</evidence>
<comment type="similarity">
    <text evidence="2 12">Belongs to the DNA polymerase type-B family.</text>
</comment>
<evidence type="ECO:0000256" key="9">
    <source>
        <dbReference type="ARBA" id="ARBA00022932"/>
    </source>
</evidence>
<dbReference type="InterPro" id="IPR045846">
    <property type="entry name" value="POLBc_alpha"/>
</dbReference>
<dbReference type="GO" id="GO:0003887">
    <property type="term" value="F:DNA-directed DNA polymerase activity"/>
    <property type="evidence" value="ECO:0007669"/>
    <property type="project" value="UniProtKB-KW"/>
</dbReference>
<dbReference type="GO" id="GO:0033554">
    <property type="term" value="P:cellular response to stress"/>
    <property type="evidence" value="ECO:0007669"/>
    <property type="project" value="UniProtKB-ARBA"/>
</dbReference>
<evidence type="ECO:0000256" key="5">
    <source>
        <dbReference type="ARBA" id="ARBA00022705"/>
    </source>
</evidence>
<dbReference type="GO" id="GO:0006272">
    <property type="term" value="P:leading strand elongation"/>
    <property type="evidence" value="ECO:0007669"/>
    <property type="project" value="TreeGrafter"/>
</dbReference>
<feature type="domain" description="DNA-directed DNA polymerase family B multifunctional" evidence="14">
    <location>
        <begin position="128"/>
        <end position="570"/>
    </location>
</feature>
<evidence type="ECO:0000256" key="4">
    <source>
        <dbReference type="ARBA" id="ARBA00022695"/>
    </source>
</evidence>
<dbReference type="InterPro" id="IPR042087">
    <property type="entry name" value="DNA_pol_B_thumb"/>
</dbReference>
<keyword evidence="17" id="KW-1185">Reference proteome</keyword>
<evidence type="ECO:0000256" key="2">
    <source>
        <dbReference type="ARBA" id="ARBA00005755"/>
    </source>
</evidence>
<dbReference type="SMART" id="SM00486">
    <property type="entry name" value="POLBc"/>
    <property type="match status" value="1"/>
</dbReference>
<dbReference type="Gene3D" id="1.10.287.690">
    <property type="entry name" value="Helix hairpin bin"/>
    <property type="match status" value="1"/>
</dbReference>
<evidence type="ECO:0000259" key="15">
    <source>
        <dbReference type="Pfam" id="PF08996"/>
    </source>
</evidence>
<keyword evidence="9 12" id="KW-0239">DNA-directed DNA polymerase</keyword>
<gene>
    <name evidence="16" type="ORF">KCU98_g13056</name>
</gene>
<keyword evidence="10 12" id="KW-0238">DNA-binding</keyword>
<protein>
    <recommendedName>
        <fullName evidence="12">DNA polymerase</fullName>
        <ecNumber evidence="12">2.7.7.7</ecNumber>
    </recommendedName>
</protein>
<dbReference type="GO" id="GO:0005658">
    <property type="term" value="C:alpha DNA polymerase:primase complex"/>
    <property type="evidence" value="ECO:0007669"/>
    <property type="project" value="TreeGrafter"/>
</dbReference>
<keyword evidence="11" id="KW-0539">Nucleus</keyword>
<evidence type="ECO:0000256" key="10">
    <source>
        <dbReference type="ARBA" id="ARBA00023125"/>
    </source>
</evidence>
<comment type="subcellular location">
    <subcellularLocation>
        <location evidence="1">Nucleus</location>
    </subcellularLocation>
</comment>
<keyword evidence="8" id="KW-0862">Zinc</keyword>
<dbReference type="PANTHER" id="PTHR45861:SF1">
    <property type="entry name" value="DNA POLYMERASE ALPHA CATALYTIC SUBUNIT"/>
    <property type="match status" value="1"/>
</dbReference>
<sequence length="816" mass="91690">RTPGWHRIGRLKRHEWPKNIGKGGGSFFVERQLAAGRLLCDLGNDMGKSLMTKCQSWSLDEMCDLVLGGENKRRDIDNDVLLKMATNRAGLMQYIKLTEADTFFIAAIALKVQMLPLTKVLTNLAGNSWARTLSGTRAERNEYILLHEFHKNKYICPDKVWGKGKAKSDEDNPEGDEGADAKKKDKYKGGLVFEPEKGLYDKFILVMDFNSLYPSIIQEYNICFTTVERSESNDDEEKVPEVPSDTNNKGILPRLIRTLVHRRREVKKLMKDKTATSDQLATWEIKQMALKLTANSMYGCLGYTKSRFYARPLAILTTYKGREILQSTKDLAESAHGLRVIYGDTDSVMVNTNVDNIMDAMKIGNEFKKSVNERYELLEIDIDNVFRRLLLHAKKKYAAVNMIEKDGKWIDKLEVKGLDMRRREYCALSKDTSTELLNFLLSGEDPETVVTQIHDHLREVASQMRANTIPLRKYTIYTQLGKNPKEYPNGNSMPSVQVALKLMAKGKHVKAKDVMSYIICNDSSGSAEKAANNAFPVDEVLRAENELKPDIDYYLHKQILPPVERLCAPIEGTNVTLLAECLGLDTSKYRVSSASGGNSYNAETEIHPLESQVPDEIRYKDCAPLGLLCLSCRTPFQFRGLGVPATPDAEKLTAVVDNDGIHCPSSSCGALIPQLALAAQLESQIRAHTAQYYAATLVCDEATCGNRTRQMSVYGHRCLGPRGLAYGCTGKMQLEYSEKQLYNQLMFLSRCFDVEKSAQEASKKKNEEAERVGVLAEMNRHKFGILRAVVEAYLDKSGWGWVSMDSLFGFALKALV</sequence>
<dbReference type="GO" id="GO:0003697">
    <property type="term" value="F:single-stranded DNA binding"/>
    <property type="evidence" value="ECO:0007669"/>
    <property type="project" value="TreeGrafter"/>
</dbReference>
<evidence type="ECO:0000256" key="12">
    <source>
        <dbReference type="RuleBase" id="RU000442"/>
    </source>
</evidence>
<dbReference type="InterPro" id="IPR006134">
    <property type="entry name" value="DNA-dir_DNA_pol_B_multi_dom"/>
</dbReference>
<proteinExistence type="inferred from homology"/>
<dbReference type="Pfam" id="PF00136">
    <property type="entry name" value="DNA_pol_B"/>
    <property type="match status" value="1"/>
</dbReference>
<accession>A0A9P8FG36</accession>
<dbReference type="GO" id="GO:0003688">
    <property type="term" value="F:DNA replication origin binding"/>
    <property type="evidence" value="ECO:0007669"/>
    <property type="project" value="TreeGrafter"/>
</dbReference>
<feature type="domain" description="Zinc finger DNA-directed DNA polymerase family B alpha" evidence="15">
    <location>
        <begin position="611"/>
        <end position="808"/>
    </location>
</feature>
<feature type="non-terminal residue" evidence="16">
    <location>
        <position position="1"/>
    </location>
</feature>
<evidence type="ECO:0000256" key="13">
    <source>
        <dbReference type="SAM" id="MobiDB-lite"/>
    </source>
</evidence>
<evidence type="ECO:0000313" key="17">
    <source>
        <dbReference type="Proteomes" id="UP000729357"/>
    </source>
</evidence>
<dbReference type="Gene3D" id="6.10.10.100">
    <property type="match status" value="1"/>
</dbReference>
<feature type="region of interest" description="Disordered" evidence="13">
    <location>
        <begin position="163"/>
        <end position="182"/>
    </location>
</feature>
<evidence type="ECO:0000256" key="8">
    <source>
        <dbReference type="ARBA" id="ARBA00022833"/>
    </source>
</evidence>
<dbReference type="InterPro" id="IPR023211">
    <property type="entry name" value="DNA_pol_palm_dom_sf"/>
</dbReference>
<dbReference type="InterPro" id="IPR006172">
    <property type="entry name" value="DNA-dir_DNA_pol_B"/>
</dbReference>
<dbReference type="EMBL" id="JAHFXS010002341">
    <property type="protein sequence ID" value="KAG9972761.1"/>
    <property type="molecule type" value="Genomic_DNA"/>
</dbReference>
<keyword evidence="6" id="KW-0479">Metal-binding</keyword>
<keyword evidence="5 12" id="KW-0235">DNA replication</keyword>
<dbReference type="GO" id="GO:0003682">
    <property type="term" value="F:chromatin binding"/>
    <property type="evidence" value="ECO:0007669"/>
    <property type="project" value="TreeGrafter"/>
</dbReference>
<dbReference type="InterPro" id="IPR043502">
    <property type="entry name" value="DNA/RNA_pol_sf"/>
</dbReference>
<feature type="non-terminal residue" evidence="16">
    <location>
        <position position="816"/>
    </location>
</feature>
<evidence type="ECO:0000256" key="11">
    <source>
        <dbReference type="ARBA" id="ARBA00023242"/>
    </source>
</evidence>
<comment type="caution">
    <text evidence="16">The sequence shown here is derived from an EMBL/GenBank/DDBJ whole genome shotgun (WGS) entry which is preliminary data.</text>
</comment>
<dbReference type="InterPro" id="IPR015088">
    <property type="entry name" value="Znf_DNA-dir_DNA_pol_B_alpha"/>
</dbReference>
<evidence type="ECO:0000256" key="7">
    <source>
        <dbReference type="ARBA" id="ARBA00022771"/>
    </source>
</evidence>
<dbReference type="InterPro" id="IPR038256">
    <property type="entry name" value="Pol_alpha_znc_sf"/>
</dbReference>
<dbReference type="Gene3D" id="1.10.132.60">
    <property type="entry name" value="DNA polymerase family B, C-terminal domain"/>
    <property type="match status" value="1"/>
</dbReference>
<dbReference type="NCBIfam" id="TIGR00592">
    <property type="entry name" value="pol2"/>
    <property type="match status" value="1"/>
</dbReference>
<comment type="catalytic activity">
    <reaction evidence="12">
        <text>DNA(n) + a 2'-deoxyribonucleoside 5'-triphosphate = DNA(n+1) + diphosphate</text>
        <dbReference type="Rhea" id="RHEA:22508"/>
        <dbReference type="Rhea" id="RHEA-COMP:17339"/>
        <dbReference type="Rhea" id="RHEA-COMP:17340"/>
        <dbReference type="ChEBI" id="CHEBI:33019"/>
        <dbReference type="ChEBI" id="CHEBI:61560"/>
        <dbReference type="ChEBI" id="CHEBI:173112"/>
        <dbReference type="EC" id="2.7.7.7"/>
    </reaction>
</comment>
<dbReference type="EC" id="2.7.7.7" evidence="12"/>
<evidence type="ECO:0000256" key="3">
    <source>
        <dbReference type="ARBA" id="ARBA00022679"/>
    </source>
</evidence>
<dbReference type="FunFam" id="1.10.287.690:FF:000003">
    <property type="entry name" value="DNA polymerase"/>
    <property type="match status" value="1"/>
</dbReference>
<dbReference type="CDD" id="cd05532">
    <property type="entry name" value="POLBc_alpha"/>
    <property type="match status" value="1"/>
</dbReference>
<evidence type="ECO:0000259" key="14">
    <source>
        <dbReference type="Pfam" id="PF00136"/>
    </source>
</evidence>